<dbReference type="PATRIC" id="fig|997897.5.peg.4487"/>
<dbReference type="EMBL" id="AGYG01000028">
    <property type="protein sequence ID" value="ENZ34879.1"/>
    <property type="molecule type" value="Genomic_DNA"/>
</dbReference>
<gene>
    <name evidence="1" type="ORF">HMPREF1097_04269</name>
</gene>
<dbReference type="Proteomes" id="UP000013041">
    <property type="component" value="Unassembled WGS sequence"/>
</dbReference>
<dbReference type="HOGENOM" id="CLU_1203376_0_0_9"/>
<dbReference type="AlphaFoldDB" id="R0AQ15"/>
<comment type="caution">
    <text evidence="1">The sequence shown here is derived from an EMBL/GenBank/DDBJ whole genome shotgun (WGS) entry which is preliminary data.</text>
</comment>
<protein>
    <submittedName>
        <fullName evidence="1">Uncharacterized protein</fullName>
    </submittedName>
</protein>
<proteinExistence type="predicted"/>
<accession>R0AQ15</accession>
<evidence type="ECO:0000313" key="2">
    <source>
        <dbReference type="Proteomes" id="UP000013041"/>
    </source>
</evidence>
<sequence>MRATRKEGCICRVCACCNQSFYIGKDNISDAIYYDKKTYHSNCFIDKQVSSFAPKEFKNSKTMPKNDQLLEYCIDVQKYKNGRRYIPNGKDKIIHDFNEAKKKRYEEQLIDFHNRVNDITNNILNSEEFIQLKRNSYNHFLRSIEKQCVYDFILEVYDLNIIPTNIWEKITEIYNGTYKGMSIGIPPEHLLDMWKRKIDMLNGVAERNEIKGIKMSADQRLNYDLSILVNKYDSYLKWLEKQKIIASEKEIEKSENIVCKSIGYTSSNKAEKNDSDDISALVDDIFG</sequence>
<dbReference type="RefSeq" id="WP_002573416.1">
    <property type="nucleotide sequence ID" value="NZ_KB851156.1"/>
</dbReference>
<reference evidence="1 2" key="1">
    <citation type="submission" date="2013-01" db="EMBL/GenBank/DDBJ databases">
        <title>The Genome Sequence of Clostridium bolteae 90B8.</title>
        <authorList>
            <consortium name="The Broad Institute Genome Sequencing Platform"/>
            <person name="Earl A."/>
            <person name="Ward D."/>
            <person name="Feldgarden M."/>
            <person name="Gevers D."/>
            <person name="Courvalin P."/>
            <person name="Lambert T."/>
            <person name="Walker B."/>
            <person name="Young S.K."/>
            <person name="Zeng Q."/>
            <person name="Gargeya S."/>
            <person name="Fitzgerald M."/>
            <person name="Haas B."/>
            <person name="Abouelleil A."/>
            <person name="Alvarado L."/>
            <person name="Arachchi H.M."/>
            <person name="Berlin A.M."/>
            <person name="Chapman S.B."/>
            <person name="Dewar J."/>
            <person name="Goldberg J."/>
            <person name="Griggs A."/>
            <person name="Gujja S."/>
            <person name="Hansen M."/>
            <person name="Howarth C."/>
            <person name="Imamovic A."/>
            <person name="Larimer J."/>
            <person name="McCowan C."/>
            <person name="Murphy C."/>
            <person name="Neiman D."/>
            <person name="Pearson M."/>
            <person name="Priest M."/>
            <person name="Roberts A."/>
            <person name="Saif S."/>
            <person name="Shea T."/>
            <person name="Sisk P."/>
            <person name="Sykes S."/>
            <person name="Wortman J."/>
            <person name="Nusbaum C."/>
            <person name="Birren B."/>
        </authorList>
    </citation>
    <scope>NUCLEOTIDE SEQUENCE [LARGE SCALE GENOMIC DNA]</scope>
    <source>
        <strain evidence="1 2">90B8</strain>
    </source>
</reference>
<organism evidence="1 2">
    <name type="scientific">Enterocloster bolteae 90B8</name>
    <dbReference type="NCBI Taxonomy" id="997897"/>
    <lineage>
        <taxon>Bacteria</taxon>
        <taxon>Bacillati</taxon>
        <taxon>Bacillota</taxon>
        <taxon>Clostridia</taxon>
        <taxon>Lachnospirales</taxon>
        <taxon>Lachnospiraceae</taxon>
        <taxon>Enterocloster</taxon>
    </lineage>
</organism>
<name>R0AQ15_9FIRM</name>
<evidence type="ECO:0000313" key="1">
    <source>
        <dbReference type="EMBL" id="ENZ34879.1"/>
    </source>
</evidence>